<keyword evidence="4" id="KW-0862">Zinc</keyword>
<evidence type="ECO:0000313" key="15">
    <source>
        <dbReference type="Proteomes" id="UP000001449"/>
    </source>
</evidence>
<dbReference type="InterPro" id="IPR019786">
    <property type="entry name" value="Zinc_finger_PHD-type_CS"/>
</dbReference>
<dbReference type="SMART" id="SM00249">
    <property type="entry name" value="PHD"/>
    <property type="match status" value="2"/>
</dbReference>
<feature type="compositionally biased region" description="Basic and acidic residues" evidence="11">
    <location>
        <begin position="939"/>
        <end position="956"/>
    </location>
</feature>
<keyword evidence="6" id="KW-0238">DNA-binding</keyword>
<keyword evidence="2" id="KW-0479">Metal-binding</keyword>
<feature type="compositionally biased region" description="Low complexity" evidence="11">
    <location>
        <begin position="1554"/>
        <end position="1566"/>
    </location>
</feature>
<dbReference type="Proteomes" id="UP000001449">
    <property type="component" value="Chromosome 9"/>
</dbReference>
<feature type="compositionally biased region" description="Basic and acidic residues" evidence="11">
    <location>
        <begin position="771"/>
        <end position="793"/>
    </location>
</feature>
<dbReference type="GO" id="GO:0008270">
    <property type="term" value="F:zinc ion binding"/>
    <property type="evidence" value="ECO:0007669"/>
    <property type="project" value="UniProtKB-KW"/>
</dbReference>
<proteinExistence type="predicted"/>
<dbReference type="InterPro" id="IPR019787">
    <property type="entry name" value="Znf_PHD-finger"/>
</dbReference>
<dbReference type="PROSITE" id="PS50199">
    <property type="entry name" value="ZF_RANBP2_2"/>
    <property type="match status" value="3"/>
</dbReference>
<dbReference type="Gene3D" id="3.30.40.10">
    <property type="entry name" value="Zinc/RING finger domain, C3HC4 (zinc finger)"/>
    <property type="match status" value="2"/>
</dbReference>
<evidence type="ECO:0000256" key="9">
    <source>
        <dbReference type="ARBA" id="ARBA00023242"/>
    </source>
</evidence>
<dbReference type="InterPro" id="IPR013083">
    <property type="entry name" value="Znf_RING/FYVE/PHD"/>
</dbReference>
<keyword evidence="7" id="KW-0371">Homeobox</keyword>
<name>B8C8P3_THAPS</name>
<feature type="region of interest" description="Disordered" evidence="11">
    <location>
        <begin position="99"/>
        <end position="130"/>
    </location>
</feature>
<feature type="region of interest" description="Disordered" evidence="11">
    <location>
        <begin position="1460"/>
        <end position="1623"/>
    </location>
</feature>
<feature type="compositionally biased region" description="Basic residues" evidence="11">
    <location>
        <begin position="1472"/>
        <end position="1484"/>
    </location>
</feature>
<evidence type="ECO:0000256" key="4">
    <source>
        <dbReference type="ARBA" id="ARBA00022833"/>
    </source>
</evidence>
<dbReference type="GeneID" id="7450998"/>
<feature type="region of interest" description="Disordered" evidence="11">
    <location>
        <begin position="217"/>
        <end position="237"/>
    </location>
</feature>
<dbReference type="SUPFAM" id="SSF57903">
    <property type="entry name" value="FYVE/PHD zinc finger"/>
    <property type="match status" value="2"/>
</dbReference>
<evidence type="ECO:0000256" key="8">
    <source>
        <dbReference type="ARBA" id="ARBA00023163"/>
    </source>
</evidence>
<dbReference type="InterPro" id="IPR001965">
    <property type="entry name" value="Znf_PHD"/>
</dbReference>
<keyword evidence="15" id="KW-1185">Reference proteome</keyword>
<evidence type="ECO:0000256" key="6">
    <source>
        <dbReference type="ARBA" id="ARBA00023125"/>
    </source>
</evidence>
<feature type="compositionally biased region" description="Polar residues" evidence="11">
    <location>
        <begin position="479"/>
        <end position="497"/>
    </location>
</feature>
<evidence type="ECO:0000313" key="14">
    <source>
        <dbReference type="EMBL" id="EED90519.1"/>
    </source>
</evidence>
<feature type="region of interest" description="Disordered" evidence="11">
    <location>
        <begin position="1"/>
        <end position="47"/>
    </location>
</feature>
<dbReference type="RefSeq" id="XP_002292544.1">
    <property type="nucleotide sequence ID" value="XM_002292508.1"/>
</dbReference>
<dbReference type="PANTHER" id="PTHR12628:SF10">
    <property type="entry name" value="HOMEOBOX DOMAIN-CONTAINING PROTEIN"/>
    <property type="match status" value="1"/>
</dbReference>
<feature type="region of interest" description="Disordered" evidence="11">
    <location>
        <begin position="479"/>
        <end position="512"/>
    </location>
</feature>
<evidence type="ECO:0000256" key="2">
    <source>
        <dbReference type="ARBA" id="ARBA00022723"/>
    </source>
</evidence>
<comment type="subcellular location">
    <subcellularLocation>
        <location evidence="1">Nucleus</location>
    </subcellularLocation>
</comment>
<gene>
    <name evidence="14" type="ORF">THAPSDRAFT_24078</name>
</gene>
<feature type="compositionally biased region" description="Low complexity" evidence="11">
    <location>
        <begin position="219"/>
        <end position="235"/>
    </location>
</feature>
<evidence type="ECO:0000256" key="1">
    <source>
        <dbReference type="ARBA" id="ARBA00004123"/>
    </source>
</evidence>
<dbReference type="Pfam" id="PF00628">
    <property type="entry name" value="PHD"/>
    <property type="match status" value="1"/>
</dbReference>
<dbReference type="eggNOG" id="KOG4299">
    <property type="taxonomic scope" value="Eukaryota"/>
</dbReference>
<evidence type="ECO:0000259" key="13">
    <source>
        <dbReference type="PROSITE" id="PS50199"/>
    </source>
</evidence>
<evidence type="ECO:0000256" key="7">
    <source>
        <dbReference type="ARBA" id="ARBA00023155"/>
    </source>
</evidence>
<feature type="region of interest" description="Disordered" evidence="11">
    <location>
        <begin position="750"/>
        <end position="798"/>
    </location>
</feature>
<dbReference type="InterPro" id="IPR011011">
    <property type="entry name" value="Znf_FYVE_PHD"/>
</dbReference>
<feature type="compositionally biased region" description="Basic and acidic residues" evidence="11">
    <location>
        <begin position="265"/>
        <end position="279"/>
    </location>
</feature>
<organism evidence="14 15">
    <name type="scientific">Thalassiosira pseudonana</name>
    <name type="common">Marine diatom</name>
    <name type="synonym">Cyclotella nana</name>
    <dbReference type="NCBI Taxonomy" id="35128"/>
    <lineage>
        <taxon>Eukaryota</taxon>
        <taxon>Sar</taxon>
        <taxon>Stramenopiles</taxon>
        <taxon>Ochrophyta</taxon>
        <taxon>Bacillariophyta</taxon>
        <taxon>Coscinodiscophyceae</taxon>
        <taxon>Thalassiosirophycidae</taxon>
        <taxon>Thalassiosirales</taxon>
        <taxon>Thalassiosiraceae</taxon>
        <taxon>Thalassiosira</taxon>
    </lineage>
</organism>
<dbReference type="InterPro" id="IPR045876">
    <property type="entry name" value="PRHA-like_PHD-finger"/>
</dbReference>
<dbReference type="PANTHER" id="PTHR12628">
    <property type="entry name" value="POLYCOMB-LIKE TRANSCRIPTION FACTOR"/>
    <property type="match status" value="1"/>
</dbReference>
<dbReference type="PROSITE" id="PS01359">
    <property type="entry name" value="ZF_PHD_1"/>
    <property type="match status" value="1"/>
</dbReference>
<dbReference type="KEGG" id="tps:THAPSDRAFT_24078"/>
<reference evidence="14 15" key="1">
    <citation type="journal article" date="2004" name="Science">
        <title>The genome of the diatom Thalassiosira pseudonana: ecology, evolution, and metabolism.</title>
        <authorList>
            <person name="Armbrust E.V."/>
            <person name="Berges J.A."/>
            <person name="Bowler C."/>
            <person name="Green B.R."/>
            <person name="Martinez D."/>
            <person name="Putnam N.H."/>
            <person name="Zhou S."/>
            <person name="Allen A.E."/>
            <person name="Apt K.E."/>
            <person name="Bechner M."/>
            <person name="Brzezinski M.A."/>
            <person name="Chaal B.K."/>
            <person name="Chiovitti A."/>
            <person name="Davis A.K."/>
            <person name="Demarest M.S."/>
            <person name="Detter J.C."/>
            <person name="Glavina T."/>
            <person name="Goodstein D."/>
            <person name="Hadi M.Z."/>
            <person name="Hellsten U."/>
            <person name="Hildebrand M."/>
            <person name="Jenkins B.D."/>
            <person name="Jurka J."/>
            <person name="Kapitonov V.V."/>
            <person name="Kroger N."/>
            <person name="Lau W.W."/>
            <person name="Lane T.W."/>
            <person name="Larimer F.W."/>
            <person name="Lippmeier J.C."/>
            <person name="Lucas S."/>
            <person name="Medina M."/>
            <person name="Montsant A."/>
            <person name="Obornik M."/>
            <person name="Parker M.S."/>
            <person name="Palenik B."/>
            <person name="Pazour G.J."/>
            <person name="Richardson P.M."/>
            <person name="Rynearson T.A."/>
            <person name="Saito M.A."/>
            <person name="Schwartz D.C."/>
            <person name="Thamatrakoln K."/>
            <person name="Valentin K."/>
            <person name="Vardi A."/>
            <person name="Wilkerson F.P."/>
            <person name="Rokhsar D.S."/>
        </authorList>
    </citation>
    <scope>NUCLEOTIDE SEQUENCE [LARGE SCALE GENOMIC DNA]</scope>
    <source>
        <strain evidence="14 15">CCMP1335</strain>
    </source>
</reference>
<dbReference type="GO" id="GO:0003677">
    <property type="term" value="F:DNA binding"/>
    <property type="evidence" value="ECO:0000318"/>
    <property type="project" value="GO_Central"/>
</dbReference>
<feature type="domain" description="RanBP2-type" evidence="13">
    <location>
        <begin position="235"/>
        <end position="265"/>
    </location>
</feature>
<evidence type="ECO:0000256" key="11">
    <source>
        <dbReference type="SAM" id="MobiDB-lite"/>
    </source>
</evidence>
<dbReference type="InterPro" id="IPR001876">
    <property type="entry name" value="Znf_RanBP2"/>
</dbReference>
<feature type="compositionally biased region" description="Acidic residues" evidence="11">
    <location>
        <begin position="1410"/>
        <end position="1420"/>
    </location>
</feature>
<feature type="region of interest" description="Disordered" evidence="11">
    <location>
        <begin position="1408"/>
        <end position="1440"/>
    </location>
</feature>
<feature type="compositionally biased region" description="Polar residues" evidence="11">
    <location>
        <begin position="280"/>
        <end position="289"/>
    </location>
</feature>
<evidence type="ECO:0000256" key="5">
    <source>
        <dbReference type="ARBA" id="ARBA00023015"/>
    </source>
</evidence>
<feature type="domain" description="RanBP2-type" evidence="13">
    <location>
        <begin position="658"/>
        <end position="687"/>
    </location>
</feature>
<keyword evidence="3 10" id="KW-0863">Zinc-finger</keyword>
<reference evidence="14 15" key="2">
    <citation type="journal article" date="2008" name="Nature">
        <title>The Phaeodactylum genome reveals the evolutionary history of diatom genomes.</title>
        <authorList>
            <person name="Bowler C."/>
            <person name="Allen A.E."/>
            <person name="Badger J.H."/>
            <person name="Grimwood J."/>
            <person name="Jabbari K."/>
            <person name="Kuo A."/>
            <person name="Maheswari U."/>
            <person name="Martens C."/>
            <person name="Maumus F."/>
            <person name="Otillar R.P."/>
            <person name="Rayko E."/>
            <person name="Salamov A."/>
            <person name="Vandepoele K."/>
            <person name="Beszteri B."/>
            <person name="Gruber A."/>
            <person name="Heijde M."/>
            <person name="Katinka M."/>
            <person name="Mock T."/>
            <person name="Valentin K."/>
            <person name="Verret F."/>
            <person name="Berges J.A."/>
            <person name="Brownlee C."/>
            <person name="Cadoret J.P."/>
            <person name="Chiovitti A."/>
            <person name="Choi C.J."/>
            <person name="Coesel S."/>
            <person name="De Martino A."/>
            <person name="Detter J.C."/>
            <person name="Durkin C."/>
            <person name="Falciatore A."/>
            <person name="Fournet J."/>
            <person name="Haruta M."/>
            <person name="Huysman M.J."/>
            <person name="Jenkins B.D."/>
            <person name="Jiroutova K."/>
            <person name="Jorgensen R.E."/>
            <person name="Joubert Y."/>
            <person name="Kaplan A."/>
            <person name="Kroger N."/>
            <person name="Kroth P.G."/>
            <person name="La Roche J."/>
            <person name="Lindquist E."/>
            <person name="Lommer M."/>
            <person name="Martin-Jezequel V."/>
            <person name="Lopez P.J."/>
            <person name="Lucas S."/>
            <person name="Mangogna M."/>
            <person name="McGinnis K."/>
            <person name="Medlin L.K."/>
            <person name="Montsant A."/>
            <person name="Oudot-Le Secq M.P."/>
            <person name="Napoli C."/>
            <person name="Obornik M."/>
            <person name="Parker M.S."/>
            <person name="Petit J.L."/>
            <person name="Porcel B.M."/>
            <person name="Poulsen N."/>
            <person name="Robison M."/>
            <person name="Rychlewski L."/>
            <person name="Rynearson T.A."/>
            <person name="Schmutz J."/>
            <person name="Shapiro H."/>
            <person name="Siaut M."/>
            <person name="Stanley M."/>
            <person name="Sussman M.R."/>
            <person name="Taylor A.R."/>
            <person name="Vardi A."/>
            <person name="von Dassow P."/>
            <person name="Vyverman W."/>
            <person name="Willis A."/>
            <person name="Wyrwicz L.S."/>
            <person name="Rokhsar D.S."/>
            <person name="Weissenbach J."/>
            <person name="Armbrust E.V."/>
            <person name="Green B.R."/>
            <person name="Van de Peer Y."/>
            <person name="Grigoriev I.V."/>
        </authorList>
    </citation>
    <scope>NUCLEOTIDE SEQUENCE [LARGE SCALE GENOMIC DNA]</scope>
    <source>
        <strain evidence="14 15">CCMP1335</strain>
    </source>
</reference>
<dbReference type="GO" id="GO:0005634">
    <property type="term" value="C:nucleus"/>
    <property type="evidence" value="ECO:0000318"/>
    <property type="project" value="GO_Central"/>
</dbReference>
<feature type="domain" description="PHD-type" evidence="12">
    <location>
        <begin position="1273"/>
        <end position="1331"/>
    </location>
</feature>
<keyword evidence="9" id="KW-0539">Nucleus</keyword>
<feature type="compositionally biased region" description="Polar residues" evidence="11">
    <location>
        <begin position="579"/>
        <end position="588"/>
    </location>
</feature>
<dbReference type="EMBL" id="CM000645">
    <property type="protein sequence ID" value="EED90519.1"/>
    <property type="molecule type" value="Genomic_DNA"/>
</dbReference>
<dbReference type="HOGENOM" id="CLU_242187_0_0_1"/>
<dbReference type="PaxDb" id="35128-Thaps24078"/>
<dbReference type="STRING" id="35128.B8C8P3"/>
<feature type="region of interest" description="Disordered" evidence="11">
    <location>
        <begin position="915"/>
        <end position="980"/>
    </location>
</feature>
<evidence type="ECO:0000259" key="12">
    <source>
        <dbReference type="PROSITE" id="PS50016"/>
    </source>
</evidence>
<dbReference type="GO" id="GO:0045814">
    <property type="term" value="P:negative regulation of gene expression, epigenetic"/>
    <property type="evidence" value="ECO:0000318"/>
    <property type="project" value="GO_Central"/>
</dbReference>
<dbReference type="PROSITE" id="PS50016">
    <property type="entry name" value="ZF_PHD_2"/>
    <property type="match status" value="1"/>
</dbReference>
<keyword evidence="5" id="KW-0805">Transcription regulation</keyword>
<dbReference type="SMART" id="SM00547">
    <property type="entry name" value="ZnF_RBZ"/>
    <property type="match status" value="4"/>
</dbReference>
<protein>
    <submittedName>
        <fullName evidence="14">Uncharacterized protein</fullName>
    </submittedName>
</protein>
<feature type="compositionally biased region" description="Low complexity" evidence="11">
    <location>
        <begin position="120"/>
        <end position="130"/>
    </location>
</feature>
<feature type="compositionally biased region" description="Acidic residues" evidence="11">
    <location>
        <begin position="1429"/>
        <end position="1440"/>
    </location>
</feature>
<evidence type="ECO:0000256" key="3">
    <source>
        <dbReference type="ARBA" id="ARBA00022771"/>
    </source>
</evidence>
<keyword evidence="8" id="KW-0804">Transcription</keyword>
<feature type="compositionally biased region" description="Polar residues" evidence="11">
    <location>
        <begin position="1"/>
        <end position="21"/>
    </location>
</feature>
<dbReference type="CDD" id="cd15504">
    <property type="entry name" value="PHD_PRHA_like"/>
    <property type="match status" value="1"/>
</dbReference>
<feature type="compositionally biased region" description="Low complexity" evidence="11">
    <location>
        <begin position="1460"/>
        <end position="1469"/>
    </location>
</feature>
<evidence type="ECO:0000256" key="10">
    <source>
        <dbReference type="PROSITE-ProRule" id="PRU00322"/>
    </source>
</evidence>
<dbReference type="PROSITE" id="PS01358">
    <property type="entry name" value="ZF_RANBP2_1"/>
    <property type="match status" value="2"/>
</dbReference>
<accession>B8C8P3</accession>
<sequence>MGNSPSVNNHPQKQGDGNDNDNGPPLQRKLSSSIDRERSGRCPTCGEQTHRVEITTTTSADGEGVGRVVSKVKIPLTIDGMVYRGRCLICLPLPGGGGGSCGGRGKGPASALGEDRRESSSSSSVASSSIDRKISSLGSSSLAVASVPAPAPVASSSVSMGGLDLLACASVEDSSERDVASLAPVESKAAASSAPVASYSAHSRGKKLQKLVAPSSLRSSAAVNDAPAADATASTEGEEWNCTTCSHVNLPHKKRCGKCQGWRGGFRENIRNTPRKREGSSQQTPSSTKSDNEESRRSRNRVAPQRFVARPSKQGLGVDQGDAIVIAAANRLDAANVSTTDASGGGSGSEKKGAGENNSALVVNSDVTSSSSTGMDTTTNESNNDAVLLEAPVWLDESLLMAGTRVIVSYKGAPFKATVRKRRIMKEHHQVLLHYDGNKKSNVHWVPLDRITDILYEGMEEDEYDEEMVTVYAGIKRTTSSGSNGLKRTNSTGSGNRYSRRASNDSHRSAETSVGRLDSFALSFEHDNNIIDDAANSAVVDVGGIMGGVAEPGGKVVSNGVSKRKRSHDSFREEPASKSLKSGSTNKRVFNKNDGSDDEAATRIVKRKSNISPRPRELRPTSKLLAMQATIASSSKRSTSVDSKKAAKKHGTKSKAAEEGDWKCGKCGNEVLAVKKRCGNCQSWKGGARENIRKSVTPSKPKRMPYSRENASHETPVGSWHCEKCGVDNLASKKRCGVCQGWVGGIRMNIRTKSASPKRKKKASSSSVDISNDKVKAPKEKVEVARQSKSRDAVEEDSDDEVNVDDVACCLCKCAVDFSDDFFFMPENTASNARSDAITAVKCESPPAGFSVPDARAVQSGDGEAGSAVEEVALNGEAKTGNPFIAHASMKTIICNGEGITSNNSEAYVDESIKADGRKELQPPTTSDGSSSSLVESSEVERKPAAKPEVNSEEKSAIGSIDEDDESEKSEVPPFQLPRRLYDPGNSLILCDGPAHATRRKSSGGQYKCNRAYHQLCHFIPVFSVPRGAWRCLVCRYRDEKFLEQNNKGRSNEDSLSDEELTAIFRCVAAKSPEEATSAVDANEEPTDQIDIASVEQRFEYMSAPLKAKILHSELTTRAKSLINTSLSTIRTAEHSIRAFTETNKARKALTERMESSLGLPQELIQCFMRIAQSKMRVRELIFGVEKAIKNRQLHGNLTSAQEGDNGAEWIDIVSELKQWYLTQQPNDTNKTLFHLLFPEKGGLTRRRLEPRTDESKEEAESASNSSGISLDNLRCVCCFKGTASNENDLLLCDGMGCYRAFHMCCVEPKLTLEDVEDEDESWFCPLCTAHATLVHHAQKESLGDEFHINPPPEEWEVATDVFPEAELEVRVAQKLKDGELDDECNDFLTETLGIVCAFSRQAAQFEYSDAADEEEDDDFQFGGKGSSDDSDSFDGDSDEEKQLMCEAIGKDELDALSACSSANNSDSSGTGKKRQRRSRRKRSSMPGDTSDDEQSKSGDIGQLDTSNILFGKRRTTKVDYRKLNDAMFGDVSDDEATAATSKFDYKPSARVQSDSGNNSSDSSSKGSEDESGFNNKKGDLKPIVKAPGRTKEAKKKRARDSGDEKQPAKKKAKTPDEPAGETWKCDNCGNNNLAGKKRCSVASCQRWKGGKRMNIRTKK</sequence>
<feature type="region of interest" description="Disordered" evidence="11">
    <location>
        <begin position="261"/>
        <end position="315"/>
    </location>
</feature>
<feature type="region of interest" description="Disordered" evidence="11">
    <location>
        <begin position="337"/>
        <end position="358"/>
    </location>
</feature>
<feature type="region of interest" description="Disordered" evidence="11">
    <location>
        <begin position="547"/>
        <end position="655"/>
    </location>
</feature>
<feature type="domain" description="RanBP2-type" evidence="13">
    <location>
        <begin position="716"/>
        <end position="740"/>
    </location>
</feature>
<dbReference type="GO" id="GO:0003682">
    <property type="term" value="F:chromatin binding"/>
    <property type="evidence" value="ECO:0000318"/>
    <property type="project" value="GO_Central"/>
</dbReference>
<dbReference type="InParanoid" id="B8C8P3"/>